<proteinExistence type="predicted"/>
<dbReference type="RefSeq" id="WP_228860914.1">
    <property type="nucleotide sequence ID" value="NZ_JAJITX010000008.1"/>
</dbReference>
<protein>
    <submittedName>
        <fullName evidence="1">Uncharacterized protein</fullName>
    </submittedName>
</protein>
<keyword evidence="2" id="KW-1185">Reference proteome</keyword>
<accession>A0ABS8L5U4</accession>
<evidence type="ECO:0000313" key="2">
    <source>
        <dbReference type="Proteomes" id="UP001430544"/>
    </source>
</evidence>
<dbReference type="Proteomes" id="UP001430544">
    <property type="component" value="Unassembled WGS sequence"/>
</dbReference>
<sequence length="92" mass="10240">MADMQICALHATFCAQMLSNKFAEASVSIEITHRDASFCFAAATAARRLPSRSRTARVMQKPARPLRRVLRNDSTTVADAWHTTRMRGEEGS</sequence>
<organism evidence="1 2">
    <name type="scientific">Xanthomonas vesicatoria</name>
    <dbReference type="NCBI Taxonomy" id="56460"/>
    <lineage>
        <taxon>Bacteria</taxon>
        <taxon>Pseudomonadati</taxon>
        <taxon>Pseudomonadota</taxon>
        <taxon>Gammaproteobacteria</taxon>
        <taxon>Lysobacterales</taxon>
        <taxon>Lysobacteraceae</taxon>
        <taxon>Xanthomonas</taxon>
    </lineage>
</organism>
<comment type="caution">
    <text evidence="1">The sequence shown here is derived from an EMBL/GenBank/DDBJ whole genome shotgun (WGS) entry which is preliminary data.</text>
</comment>
<reference evidence="1" key="1">
    <citation type="submission" date="2021-11" db="EMBL/GenBank/DDBJ databases">
        <title>Genome resources and taxonomic validation of 89 Xanthomonas strains.</title>
        <authorList>
            <person name="Tambong J.T."/>
        </authorList>
    </citation>
    <scope>NUCLEOTIDE SEQUENCE</scope>
    <source>
        <strain evidence="1">Bv 5-4A</strain>
    </source>
</reference>
<evidence type="ECO:0000313" key="1">
    <source>
        <dbReference type="EMBL" id="MCC8621108.1"/>
    </source>
</evidence>
<dbReference type="EMBL" id="JAJIUN010000012">
    <property type="protein sequence ID" value="MCC8621108.1"/>
    <property type="molecule type" value="Genomic_DNA"/>
</dbReference>
<gene>
    <name evidence="1" type="ORF">LN473_03705</name>
</gene>
<name>A0ABS8L5U4_9XANT</name>
<feature type="non-terminal residue" evidence="1">
    <location>
        <position position="92"/>
    </location>
</feature>